<feature type="transmembrane region" description="Helical" evidence="8">
    <location>
        <begin position="137"/>
        <end position="157"/>
    </location>
</feature>
<feature type="transmembrane region" description="Helical" evidence="8">
    <location>
        <begin position="79"/>
        <end position="106"/>
    </location>
</feature>
<accession>A0ABS9RBA1</accession>
<protein>
    <submittedName>
        <fullName evidence="9">TrkH family potassium uptake protein</fullName>
    </submittedName>
</protein>
<keyword evidence="3" id="KW-1003">Cell membrane</keyword>
<gene>
    <name evidence="9" type="ORF">LQE99_15215</name>
</gene>
<keyword evidence="6" id="KW-0406">Ion transport</keyword>
<proteinExistence type="predicted"/>
<feature type="transmembrane region" description="Helical" evidence="8">
    <location>
        <begin position="198"/>
        <end position="218"/>
    </location>
</feature>
<evidence type="ECO:0000256" key="6">
    <source>
        <dbReference type="ARBA" id="ARBA00023065"/>
    </source>
</evidence>
<keyword evidence="2" id="KW-0813">Transport</keyword>
<feature type="transmembrane region" description="Helical" evidence="8">
    <location>
        <begin position="368"/>
        <end position="389"/>
    </location>
</feature>
<dbReference type="EMBL" id="JAKVPQ010000013">
    <property type="protein sequence ID" value="MCH4286468.1"/>
    <property type="molecule type" value="Genomic_DNA"/>
</dbReference>
<dbReference type="PANTHER" id="PTHR32024:SF1">
    <property type="entry name" value="KTR SYSTEM POTASSIUM UPTAKE PROTEIN B"/>
    <property type="match status" value="1"/>
</dbReference>
<organism evidence="9 10">
    <name type="scientific">Amedibacillus hominis</name>
    <dbReference type="NCBI Taxonomy" id="2897776"/>
    <lineage>
        <taxon>Bacteria</taxon>
        <taxon>Bacillati</taxon>
        <taxon>Bacillota</taxon>
        <taxon>Erysipelotrichia</taxon>
        <taxon>Erysipelotrichales</taxon>
        <taxon>Erysipelotrichaceae</taxon>
        <taxon>Amedibacillus</taxon>
    </lineage>
</organism>
<dbReference type="PANTHER" id="PTHR32024">
    <property type="entry name" value="TRK SYSTEM POTASSIUM UPTAKE PROTEIN TRKG-RELATED"/>
    <property type="match status" value="1"/>
</dbReference>
<dbReference type="InterPro" id="IPR003445">
    <property type="entry name" value="Cat_transpt"/>
</dbReference>
<evidence type="ECO:0000256" key="3">
    <source>
        <dbReference type="ARBA" id="ARBA00022475"/>
    </source>
</evidence>
<keyword evidence="10" id="KW-1185">Reference proteome</keyword>
<evidence type="ECO:0000256" key="7">
    <source>
        <dbReference type="ARBA" id="ARBA00023136"/>
    </source>
</evidence>
<feature type="transmembrane region" description="Helical" evidence="8">
    <location>
        <begin position="247"/>
        <end position="266"/>
    </location>
</feature>
<evidence type="ECO:0000256" key="4">
    <source>
        <dbReference type="ARBA" id="ARBA00022692"/>
    </source>
</evidence>
<feature type="transmembrane region" description="Helical" evidence="8">
    <location>
        <begin position="424"/>
        <end position="445"/>
    </location>
</feature>
<feature type="transmembrane region" description="Helical" evidence="8">
    <location>
        <begin position="54"/>
        <end position="73"/>
    </location>
</feature>
<evidence type="ECO:0000256" key="1">
    <source>
        <dbReference type="ARBA" id="ARBA00004651"/>
    </source>
</evidence>
<evidence type="ECO:0000256" key="5">
    <source>
        <dbReference type="ARBA" id="ARBA00022989"/>
    </source>
</evidence>
<comment type="caution">
    <text evidence="9">The sequence shown here is derived from an EMBL/GenBank/DDBJ whole genome shotgun (WGS) entry which is preliminary data.</text>
</comment>
<sequence length="467" mass="51253">MKMVNFVHTVLDFKKLSPAQKIATSFLFVILAGTILLMLPISNRDGQFFSPIDALFTATSATCVTGLSTVTIADQYNWFGHLVIVLLIQIGGLGLMTFMAVLILILKNRLSLNEKIVMKEMLNQDKVFDMKKFLLDILRYTLFFEAIGTIILSFRMIDDYGPIDGIMKAAFLSVSAFCNAGFDTLGSTSLQGYVHDPLICITIMSLIVLGGLGFAVWFDVRDKLDTLFHRTITFKKFYKSLTLHTKIVLVVTALLITIPSALILILEYNNPQTMAGFTFPEKVMSSTFESIALRTAGFTTINYANITAGTQMLMMVVMFIGGSPGGTAGGIKTTTFAMLVIYMINMLKGRDNIVVLRRHIANSTIIRAMGIFFINIVTLLTGIFLLSIVQPEAFNMISFEAVSAMATVGSSLGLTSLLNFGGKVIIILLMYVGRIGISTLIISLVKSRHHGDAKDKINYPDGTIIVG</sequence>
<dbReference type="Pfam" id="PF02386">
    <property type="entry name" value="TrkH"/>
    <property type="match status" value="1"/>
</dbReference>
<dbReference type="Proteomes" id="UP001202402">
    <property type="component" value="Unassembled WGS sequence"/>
</dbReference>
<evidence type="ECO:0000256" key="8">
    <source>
        <dbReference type="SAM" id="Phobius"/>
    </source>
</evidence>
<feature type="transmembrane region" description="Helical" evidence="8">
    <location>
        <begin position="22"/>
        <end position="42"/>
    </location>
</feature>
<keyword evidence="7 8" id="KW-0472">Membrane</keyword>
<evidence type="ECO:0000313" key="9">
    <source>
        <dbReference type="EMBL" id="MCH4286468.1"/>
    </source>
</evidence>
<name>A0ABS9RBA1_9FIRM</name>
<reference evidence="9 10" key="1">
    <citation type="submission" date="2022-02" db="EMBL/GenBank/DDBJ databases">
        <title>Genome of Erysipelotrichaceae sp. nov. NSJ-176 isolated from human feces.</title>
        <authorList>
            <person name="Abdugheni R."/>
        </authorList>
    </citation>
    <scope>NUCLEOTIDE SEQUENCE [LARGE SCALE GENOMIC DNA]</scope>
    <source>
        <strain evidence="9 10">NSJ-176</strain>
    </source>
</reference>
<evidence type="ECO:0000256" key="2">
    <source>
        <dbReference type="ARBA" id="ARBA00022448"/>
    </source>
</evidence>
<evidence type="ECO:0000313" key="10">
    <source>
        <dbReference type="Proteomes" id="UP001202402"/>
    </source>
</evidence>
<dbReference type="RefSeq" id="WP_233509448.1">
    <property type="nucleotide sequence ID" value="NZ_JAKVPQ010000013.1"/>
</dbReference>
<keyword evidence="5 8" id="KW-1133">Transmembrane helix</keyword>
<keyword evidence="4 8" id="KW-0812">Transmembrane</keyword>
<feature type="transmembrane region" description="Helical" evidence="8">
    <location>
        <begin position="328"/>
        <end position="347"/>
    </location>
</feature>
<comment type="subcellular location">
    <subcellularLocation>
        <location evidence="1">Cell membrane</location>
        <topology evidence="1">Multi-pass membrane protein</topology>
    </subcellularLocation>
</comment>